<evidence type="ECO:0000259" key="4">
    <source>
        <dbReference type="PROSITE" id="PS50949"/>
    </source>
</evidence>
<dbReference type="Gene3D" id="1.10.10.10">
    <property type="entry name" value="Winged helix-like DNA-binding domain superfamily/Winged helix DNA-binding domain"/>
    <property type="match status" value="1"/>
</dbReference>
<dbReference type="SMART" id="SM00895">
    <property type="entry name" value="FCD"/>
    <property type="match status" value="1"/>
</dbReference>
<dbReference type="Pfam" id="PF07729">
    <property type="entry name" value="FCD"/>
    <property type="match status" value="1"/>
</dbReference>
<proteinExistence type="predicted"/>
<reference evidence="5 6" key="1">
    <citation type="submission" date="2019-11" db="EMBL/GenBank/DDBJ databases">
        <title>Complete genome sequence of Corynebacterium kalinowskii 1959, a novel Corynebacterium species isolated from soil of a small paddock in Vilsendorf, Germany.</title>
        <authorList>
            <person name="Schaffert L."/>
            <person name="Ruwe M."/>
            <person name="Milse J."/>
            <person name="Hanuschka K."/>
            <person name="Ortseifen V."/>
            <person name="Droste J."/>
            <person name="Brandt D."/>
            <person name="Schlueter L."/>
            <person name="Kutter Y."/>
            <person name="Vinke S."/>
            <person name="Viehoefer P."/>
            <person name="Jacob L."/>
            <person name="Luebke N.-C."/>
            <person name="Schulte-Berndt E."/>
            <person name="Hain C."/>
            <person name="Linder M."/>
            <person name="Schmidt P."/>
            <person name="Wollenschlaeger L."/>
            <person name="Luttermann T."/>
            <person name="Thieme E."/>
            <person name="Hassa J."/>
            <person name="Haak M."/>
            <person name="Wittchen M."/>
            <person name="Mentz A."/>
            <person name="Persicke M."/>
            <person name="Busche T."/>
            <person name="Ruckert C."/>
        </authorList>
    </citation>
    <scope>NUCLEOTIDE SEQUENCE [LARGE SCALE GENOMIC DNA]</scope>
    <source>
        <strain evidence="5 6">2039</strain>
    </source>
</reference>
<protein>
    <submittedName>
        <fullName evidence="5">Transcriptional regulator NanR</fullName>
    </submittedName>
</protein>
<dbReference type="Pfam" id="PF00392">
    <property type="entry name" value="GntR"/>
    <property type="match status" value="1"/>
</dbReference>
<dbReference type="SUPFAM" id="SSF48008">
    <property type="entry name" value="GntR ligand-binding domain-like"/>
    <property type="match status" value="1"/>
</dbReference>
<dbReference type="SMART" id="SM00345">
    <property type="entry name" value="HTH_GNTR"/>
    <property type="match status" value="1"/>
</dbReference>
<accession>A0A6B8W619</accession>
<dbReference type="PROSITE" id="PS50949">
    <property type="entry name" value="HTH_GNTR"/>
    <property type="match status" value="1"/>
</dbReference>
<feature type="domain" description="HTH gntR-type" evidence="4">
    <location>
        <begin position="7"/>
        <end position="74"/>
    </location>
</feature>
<dbReference type="InterPro" id="IPR008920">
    <property type="entry name" value="TF_FadR/GntR_C"/>
</dbReference>
<dbReference type="InterPro" id="IPR000524">
    <property type="entry name" value="Tscrpt_reg_HTH_GntR"/>
</dbReference>
<dbReference type="EMBL" id="CP046455">
    <property type="protein sequence ID" value="QGU08031.1"/>
    <property type="molecule type" value="Genomic_DNA"/>
</dbReference>
<dbReference type="InterPro" id="IPR036388">
    <property type="entry name" value="WH-like_DNA-bd_sf"/>
</dbReference>
<gene>
    <name evidence="5" type="ORF">COCCU_10560</name>
</gene>
<dbReference type="RefSeq" id="WP_156231456.1">
    <property type="nucleotide sequence ID" value="NZ_CP046455.1"/>
</dbReference>
<dbReference type="SUPFAM" id="SSF46785">
    <property type="entry name" value="Winged helix' DNA-binding domain"/>
    <property type="match status" value="1"/>
</dbReference>
<name>A0A6B8W619_9CORY</name>
<dbReference type="Proteomes" id="UP000424462">
    <property type="component" value="Chromosome"/>
</dbReference>
<evidence type="ECO:0000313" key="6">
    <source>
        <dbReference type="Proteomes" id="UP000424462"/>
    </source>
</evidence>
<dbReference type="AlphaFoldDB" id="A0A6B8W619"/>
<organism evidence="5 6">
    <name type="scientific">Corynebacterium occultum</name>
    <dbReference type="NCBI Taxonomy" id="2675219"/>
    <lineage>
        <taxon>Bacteria</taxon>
        <taxon>Bacillati</taxon>
        <taxon>Actinomycetota</taxon>
        <taxon>Actinomycetes</taxon>
        <taxon>Mycobacteriales</taxon>
        <taxon>Corynebacteriaceae</taxon>
        <taxon>Corynebacterium</taxon>
    </lineage>
</organism>
<dbReference type="PANTHER" id="PTHR43537:SF45">
    <property type="entry name" value="GNTR FAMILY REGULATORY PROTEIN"/>
    <property type="match status" value="1"/>
</dbReference>
<dbReference type="InterPro" id="IPR011711">
    <property type="entry name" value="GntR_C"/>
</dbReference>
<dbReference type="InterPro" id="IPR036390">
    <property type="entry name" value="WH_DNA-bd_sf"/>
</dbReference>
<keyword evidence="2" id="KW-0238">DNA-binding</keyword>
<keyword evidence="6" id="KW-1185">Reference proteome</keyword>
<sequence length="226" mass="24697">MVAEMVHSAAEQVGADLRRRVLTGELPPGTPLGEVWLAAEYEVSRATAKTAIETLVSSRLLSRQAHRSARVTVLSSGEVEDIYRTRELIESEVVRRLAQLRMVPEAAREANAEIRSLAGVAPIQLVEPDVRFHSALVESLASARTTAIYRGLSDEIRLCMIQVQGATLLEEGAIAQEHELLLELIAQGSEALAVRLLQEHISRSRRLLSARLRAAATGIRGGDRVL</sequence>
<evidence type="ECO:0000256" key="2">
    <source>
        <dbReference type="ARBA" id="ARBA00023125"/>
    </source>
</evidence>
<dbReference type="KEGG" id="cok:COCCU_10560"/>
<keyword evidence="1" id="KW-0805">Transcription regulation</keyword>
<evidence type="ECO:0000256" key="3">
    <source>
        <dbReference type="ARBA" id="ARBA00023163"/>
    </source>
</evidence>
<evidence type="ECO:0000256" key="1">
    <source>
        <dbReference type="ARBA" id="ARBA00023015"/>
    </source>
</evidence>
<dbReference type="PANTHER" id="PTHR43537">
    <property type="entry name" value="TRANSCRIPTIONAL REGULATOR, GNTR FAMILY"/>
    <property type="match status" value="1"/>
</dbReference>
<dbReference type="GO" id="GO:0003677">
    <property type="term" value="F:DNA binding"/>
    <property type="evidence" value="ECO:0007669"/>
    <property type="project" value="UniProtKB-KW"/>
</dbReference>
<dbReference type="GO" id="GO:0003700">
    <property type="term" value="F:DNA-binding transcription factor activity"/>
    <property type="evidence" value="ECO:0007669"/>
    <property type="project" value="InterPro"/>
</dbReference>
<dbReference type="Gene3D" id="1.20.120.530">
    <property type="entry name" value="GntR ligand-binding domain-like"/>
    <property type="match status" value="1"/>
</dbReference>
<keyword evidence="3" id="KW-0804">Transcription</keyword>
<evidence type="ECO:0000313" key="5">
    <source>
        <dbReference type="EMBL" id="QGU08031.1"/>
    </source>
</evidence>